<name>A0A4R3LQ72_9HYPH</name>
<dbReference type="Proteomes" id="UP000295678">
    <property type="component" value="Unassembled WGS sequence"/>
</dbReference>
<reference evidence="1 2" key="1">
    <citation type="submission" date="2019-03" db="EMBL/GenBank/DDBJ databases">
        <title>Genomic Encyclopedia of Type Strains, Phase IV (KMG-IV): sequencing the most valuable type-strain genomes for metagenomic binning, comparative biology and taxonomic classification.</title>
        <authorList>
            <person name="Goeker M."/>
        </authorList>
    </citation>
    <scope>NUCLEOTIDE SEQUENCE [LARGE SCALE GENOMIC DNA]</scope>
    <source>
        <strain evidence="1 2">DSM 19345</strain>
    </source>
</reference>
<accession>A0A4R3LQ72</accession>
<sequence>HFAFNMLRRVHDKRSIKLRRKRAARNNQYLQQILQPSAR</sequence>
<proteinExistence type="predicted"/>
<dbReference type="EMBL" id="SMAK01000025">
    <property type="protein sequence ID" value="TCT02562.1"/>
    <property type="molecule type" value="Genomic_DNA"/>
</dbReference>
<comment type="caution">
    <text evidence="1">The sequence shown here is derived from an EMBL/GenBank/DDBJ whole genome shotgun (WGS) entry which is preliminary data.</text>
</comment>
<organism evidence="1 2">
    <name type="scientific">Tepidamorphus gemmatus</name>
    <dbReference type="NCBI Taxonomy" id="747076"/>
    <lineage>
        <taxon>Bacteria</taxon>
        <taxon>Pseudomonadati</taxon>
        <taxon>Pseudomonadota</taxon>
        <taxon>Alphaproteobacteria</taxon>
        <taxon>Hyphomicrobiales</taxon>
        <taxon>Tepidamorphaceae</taxon>
        <taxon>Tepidamorphus</taxon>
    </lineage>
</organism>
<evidence type="ECO:0000313" key="2">
    <source>
        <dbReference type="Proteomes" id="UP000295678"/>
    </source>
</evidence>
<evidence type="ECO:0000313" key="1">
    <source>
        <dbReference type="EMBL" id="TCT02562.1"/>
    </source>
</evidence>
<dbReference type="AlphaFoldDB" id="A0A4R3LQ72"/>
<gene>
    <name evidence="1" type="ORF">EDC22_1251</name>
</gene>
<feature type="non-terminal residue" evidence="1">
    <location>
        <position position="1"/>
    </location>
</feature>
<protein>
    <submittedName>
        <fullName evidence="1">Uncharacterized protein</fullName>
    </submittedName>
</protein>
<keyword evidence="2" id="KW-1185">Reference proteome</keyword>